<keyword evidence="2" id="KW-0472">Membrane</keyword>
<evidence type="ECO:0000256" key="2">
    <source>
        <dbReference type="SAM" id="Phobius"/>
    </source>
</evidence>
<organism evidence="3 4">
    <name type="scientific">Fibrivirga algicola</name>
    <dbReference type="NCBI Taxonomy" id="2950420"/>
    <lineage>
        <taxon>Bacteria</taxon>
        <taxon>Pseudomonadati</taxon>
        <taxon>Bacteroidota</taxon>
        <taxon>Cytophagia</taxon>
        <taxon>Cytophagales</taxon>
        <taxon>Spirosomataceae</taxon>
        <taxon>Fibrivirga</taxon>
    </lineage>
</organism>
<keyword evidence="4" id="KW-1185">Reference proteome</keyword>
<keyword evidence="2" id="KW-1133">Transmembrane helix</keyword>
<accession>A0ABX0QQ23</accession>
<feature type="compositionally biased region" description="Pro residues" evidence="1">
    <location>
        <begin position="186"/>
        <end position="197"/>
    </location>
</feature>
<dbReference type="RefSeq" id="WP_166693091.1">
    <property type="nucleotide sequence ID" value="NZ_WAEL01000007.1"/>
</dbReference>
<reference evidence="4" key="1">
    <citation type="submission" date="2019-09" db="EMBL/GenBank/DDBJ databases">
        <authorList>
            <person name="Jung D.-H."/>
        </authorList>
    </citation>
    <scope>NUCLEOTIDE SEQUENCE [LARGE SCALE GENOMIC DNA]</scope>
    <source>
        <strain evidence="4">JA-25</strain>
    </source>
</reference>
<feature type="region of interest" description="Disordered" evidence="1">
    <location>
        <begin position="149"/>
        <end position="197"/>
    </location>
</feature>
<protein>
    <submittedName>
        <fullName evidence="3">Periplasmic heavy metal sensor</fullName>
    </submittedName>
</protein>
<reference evidence="4" key="2">
    <citation type="submission" date="2023-07" db="EMBL/GenBank/DDBJ databases">
        <authorList>
            <person name="Jung D.-H."/>
        </authorList>
    </citation>
    <scope>NUCLEOTIDE SEQUENCE [LARGE SCALE GENOMIC DNA]</scope>
    <source>
        <strain evidence="4">JA-25</strain>
    </source>
</reference>
<name>A0ABX0QQ23_9BACT</name>
<proteinExistence type="predicted"/>
<feature type="transmembrane region" description="Helical" evidence="2">
    <location>
        <begin position="6"/>
        <end position="27"/>
    </location>
</feature>
<evidence type="ECO:0000256" key="1">
    <source>
        <dbReference type="SAM" id="MobiDB-lite"/>
    </source>
</evidence>
<evidence type="ECO:0000313" key="3">
    <source>
        <dbReference type="EMBL" id="NID12254.1"/>
    </source>
</evidence>
<comment type="caution">
    <text evidence="3">The sequence shown here is derived from an EMBL/GenBank/DDBJ whole genome shotgun (WGS) entry which is preliminary data.</text>
</comment>
<dbReference type="Proteomes" id="UP000606008">
    <property type="component" value="Unassembled WGS sequence"/>
</dbReference>
<evidence type="ECO:0000313" key="4">
    <source>
        <dbReference type="Proteomes" id="UP000606008"/>
    </source>
</evidence>
<dbReference type="EMBL" id="WAEL01000007">
    <property type="protein sequence ID" value="NID12254.1"/>
    <property type="molecule type" value="Genomic_DNA"/>
</dbReference>
<sequence length="197" mass="21926">MERTKLLTIAVIGLLLLNFLTIGFLLIRPDRPNRPMQSGPPRGEGPAQVIIERLAFDSLQKQQYLQLVATHQQQTRRLNEQSITLFQDYYKLVEADEPDSARASELSDQIGQNQVGQARLNFTHFQKIKALCRPDQQASFKRLVSELSQLFGRQQRPGQGRHTGPPGEGPPPPPSGMDGPPEGRPEGPPPQGAPQRP</sequence>
<keyword evidence="2" id="KW-0812">Transmembrane</keyword>
<gene>
    <name evidence="3" type="ORF">F7231_18920</name>
</gene>
<dbReference type="Gene3D" id="1.20.120.1490">
    <property type="match status" value="1"/>
</dbReference>